<dbReference type="InterPro" id="IPR050975">
    <property type="entry name" value="Sleep_regulator"/>
</dbReference>
<dbReference type="GO" id="GO:0030431">
    <property type="term" value="P:sleep"/>
    <property type="evidence" value="ECO:0007669"/>
    <property type="project" value="InterPro"/>
</dbReference>
<dbReference type="CDD" id="cd23593">
    <property type="entry name" value="TFP_LU_ECD_Twit"/>
    <property type="match status" value="1"/>
</dbReference>
<dbReference type="GO" id="GO:0098552">
    <property type="term" value="C:side of membrane"/>
    <property type="evidence" value="ECO:0007669"/>
    <property type="project" value="UniProtKB-KW"/>
</dbReference>
<accession>A0A1I8PHK9</accession>
<evidence type="ECO:0000256" key="2">
    <source>
        <dbReference type="ARBA" id="ARBA00022622"/>
    </source>
</evidence>
<dbReference type="InterPro" id="IPR031424">
    <property type="entry name" value="QVR-like"/>
</dbReference>
<dbReference type="OrthoDB" id="75169at2759"/>
<keyword evidence="11" id="KW-1185">Reference proteome</keyword>
<keyword evidence="3" id="KW-0812">Transmembrane</keyword>
<evidence type="ECO:0000256" key="6">
    <source>
        <dbReference type="ARBA" id="ARBA00023136"/>
    </source>
</evidence>
<feature type="signal peptide" evidence="9">
    <location>
        <begin position="1"/>
        <end position="24"/>
    </location>
</feature>
<keyword evidence="2" id="KW-0336">GPI-anchor</keyword>
<keyword evidence="6" id="KW-0472">Membrane</keyword>
<evidence type="ECO:0000256" key="1">
    <source>
        <dbReference type="ARBA" id="ARBA00004589"/>
    </source>
</evidence>
<dbReference type="PANTHER" id="PTHR33562">
    <property type="entry name" value="ATILLA, ISOFORM B-RELATED-RELATED"/>
    <property type="match status" value="1"/>
</dbReference>
<keyword evidence="5" id="KW-1133">Transmembrane helix</keyword>
<dbReference type="EnsemblMetazoa" id="SCAU008152-RA">
    <property type="protein sequence ID" value="SCAU008152-PA"/>
    <property type="gene ID" value="SCAU008152"/>
</dbReference>
<evidence type="ECO:0000313" key="10">
    <source>
        <dbReference type="EnsemblMetazoa" id="SCAU008152-PA"/>
    </source>
</evidence>
<dbReference type="VEuPathDB" id="VectorBase:SCAU008152"/>
<gene>
    <name evidence="10" type="primary">106096315</name>
</gene>
<organism evidence="10 11">
    <name type="scientific">Stomoxys calcitrans</name>
    <name type="common">Stable fly</name>
    <name type="synonym">Conops calcitrans</name>
    <dbReference type="NCBI Taxonomy" id="35570"/>
    <lineage>
        <taxon>Eukaryota</taxon>
        <taxon>Metazoa</taxon>
        <taxon>Ecdysozoa</taxon>
        <taxon>Arthropoda</taxon>
        <taxon>Hexapoda</taxon>
        <taxon>Insecta</taxon>
        <taxon>Pterygota</taxon>
        <taxon>Neoptera</taxon>
        <taxon>Endopterygota</taxon>
        <taxon>Diptera</taxon>
        <taxon>Brachycera</taxon>
        <taxon>Muscomorpha</taxon>
        <taxon>Muscoidea</taxon>
        <taxon>Muscidae</taxon>
        <taxon>Stomoxys</taxon>
    </lineage>
</organism>
<name>A0A1I8PHK9_STOCA</name>
<evidence type="ECO:0000256" key="7">
    <source>
        <dbReference type="ARBA" id="ARBA00023180"/>
    </source>
</evidence>
<sequence>MSLSLGYIFGFLLAAVLCLNTADAVLKCWRCATDVSNGEFCNDPFNPSAITEQQRYWSYVNCTYTAGVRSVNARPVCKKLVQEVYDKRVITRSCFYEDVDDPADKCARDTTSSYVKTIFCEACSSDGCNGVSGLMPYATLLGLTAVIVNLIK</sequence>
<dbReference type="PANTHER" id="PTHR33562:SF2">
    <property type="entry name" value="PROTEIN QUIVER"/>
    <property type="match status" value="1"/>
</dbReference>
<reference evidence="10" key="1">
    <citation type="submission" date="2020-05" db="UniProtKB">
        <authorList>
            <consortium name="EnsemblMetazoa"/>
        </authorList>
    </citation>
    <scope>IDENTIFICATION</scope>
    <source>
        <strain evidence="10">USDA</strain>
    </source>
</reference>
<feature type="chain" id="PRO_5009326775" evidence="9">
    <location>
        <begin position="25"/>
        <end position="152"/>
    </location>
</feature>
<evidence type="ECO:0000256" key="8">
    <source>
        <dbReference type="ARBA" id="ARBA00023288"/>
    </source>
</evidence>
<evidence type="ECO:0000313" key="11">
    <source>
        <dbReference type="Proteomes" id="UP000095300"/>
    </source>
</evidence>
<keyword evidence="7" id="KW-0325">Glycoprotein</keyword>
<evidence type="ECO:0000256" key="5">
    <source>
        <dbReference type="ARBA" id="ARBA00022989"/>
    </source>
</evidence>
<evidence type="ECO:0000256" key="3">
    <source>
        <dbReference type="ARBA" id="ARBA00022692"/>
    </source>
</evidence>
<dbReference type="GO" id="GO:0032222">
    <property type="term" value="P:regulation of synaptic transmission, cholinergic"/>
    <property type="evidence" value="ECO:0007669"/>
    <property type="project" value="InterPro"/>
</dbReference>
<keyword evidence="4 9" id="KW-0732">Signal</keyword>
<evidence type="ECO:0000256" key="9">
    <source>
        <dbReference type="SAM" id="SignalP"/>
    </source>
</evidence>
<proteinExistence type="predicted"/>
<evidence type="ECO:0000256" key="4">
    <source>
        <dbReference type="ARBA" id="ARBA00022729"/>
    </source>
</evidence>
<dbReference type="AlphaFoldDB" id="A0A1I8PHK9"/>
<dbReference type="Pfam" id="PF17064">
    <property type="entry name" value="QVR"/>
    <property type="match status" value="1"/>
</dbReference>
<dbReference type="KEGG" id="scac:106096315"/>
<comment type="subcellular location">
    <subcellularLocation>
        <location evidence="1">Membrane</location>
        <topology evidence="1">Lipid-anchor</topology>
        <topology evidence="1">GPI-anchor</topology>
    </subcellularLocation>
</comment>
<keyword evidence="8" id="KW-0449">Lipoprotein</keyword>
<dbReference type="Proteomes" id="UP000095300">
    <property type="component" value="Unassembled WGS sequence"/>
</dbReference>
<protein>
    <submittedName>
        <fullName evidence="10">Uncharacterized protein</fullName>
    </submittedName>
</protein>